<feature type="region of interest" description="Disordered" evidence="1">
    <location>
        <begin position="21"/>
        <end position="84"/>
    </location>
</feature>
<sequence length="218" mass="25911">MSDDEQFKDNIQNLMKEMAETKEKERQFMNSIQYKRNKKTERIKPDDLISQLPPPKSKQEIYQEMKQRQKASWKDPGHQNDEFSKVPVLKGTILTEWEIERIQLAERSYKVPQGKPGMKYLTHGTEFGESSRSIYPEKFQKHLQKTQEKFDDFRFSATKYGKIELDHKLDKIQQNNKEPFKLTNSVQSNAFGFDNHSTWECEISQKLRTQQITKNSKK</sequence>
<evidence type="ECO:0000313" key="2">
    <source>
        <dbReference type="EMBL" id="KRX09135.1"/>
    </source>
</evidence>
<accession>A0A0V0R3S2</accession>
<organism evidence="2 3">
    <name type="scientific">Pseudocohnilembus persalinus</name>
    <name type="common">Ciliate</name>
    <dbReference type="NCBI Taxonomy" id="266149"/>
    <lineage>
        <taxon>Eukaryota</taxon>
        <taxon>Sar</taxon>
        <taxon>Alveolata</taxon>
        <taxon>Ciliophora</taxon>
        <taxon>Intramacronucleata</taxon>
        <taxon>Oligohymenophorea</taxon>
        <taxon>Scuticociliatia</taxon>
        <taxon>Philasterida</taxon>
        <taxon>Pseudocohnilembidae</taxon>
        <taxon>Pseudocohnilembus</taxon>
    </lineage>
</organism>
<evidence type="ECO:0000313" key="3">
    <source>
        <dbReference type="Proteomes" id="UP000054937"/>
    </source>
</evidence>
<protein>
    <submittedName>
        <fullName evidence="2">Uncharacterized protein</fullName>
    </submittedName>
</protein>
<feature type="compositionally biased region" description="Basic and acidic residues" evidence="1">
    <location>
        <begin position="57"/>
        <end position="84"/>
    </location>
</feature>
<dbReference type="AlphaFoldDB" id="A0A0V0R3S2"/>
<dbReference type="Proteomes" id="UP000054937">
    <property type="component" value="Unassembled WGS sequence"/>
</dbReference>
<keyword evidence="3" id="KW-1185">Reference proteome</keyword>
<proteinExistence type="predicted"/>
<reference evidence="2 3" key="1">
    <citation type="journal article" date="2015" name="Sci. Rep.">
        <title>Genome of the facultative scuticociliatosis pathogen Pseudocohnilembus persalinus provides insight into its virulence through horizontal gene transfer.</title>
        <authorList>
            <person name="Xiong J."/>
            <person name="Wang G."/>
            <person name="Cheng J."/>
            <person name="Tian M."/>
            <person name="Pan X."/>
            <person name="Warren A."/>
            <person name="Jiang C."/>
            <person name="Yuan D."/>
            <person name="Miao W."/>
        </authorList>
    </citation>
    <scope>NUCLEOTIDE SEQUENCE [LARGE SCALE GENOMIC DNA]</scope>
    <source>
        <strain evidence="2">36N120E</strain>
    </source>
</reference>
<comment type="caution">
    <text evidence="2">The sequence shown here is derived from an EMBL/GenBank/DDBJ whole genome shotgun (WGS) entry which is preliminary data.</text>
</comment>
<dbReference type="OrthoDB" id="311826at2759"/>
<dbReference type="OMA" id="DYKYQRR"/>
<name>A0A0V0R3S2_PSEPJ</name>
<dbReference type="EMBL" id="LDAU01000054">
    <property type="protein sequence ID" value="KRX09135.1"/>
    <property type="molecule type" value="Genomic_DNA"/>
</dbReference>
<gene>
    <name evidence="2" type="ORF">PPERSA_08851</name>
</gene>
<evidence type="ECO:0000256" key="1">
    <source>
        <dbReference type="SAM" id="MobiDB-lite"/>
    </source>
</evidence>
<dbReference type="InParanoid" id="A0A0V0R3S2"/>